<sequence>MQGRLKHIFNLRHYSKTGLFEILSRVSALMHHYGAITTENTLPHRDNPMWRRLFCLKESSITDHSKYQQLRNSSKHTTGPDPFNRTIVFTSLALLCNMLSCKEIDFECCASSNGTHGVSTTDYRLIPFGVFFHNDKGHRQFHPIAYAFGEGEREIVILILLLNVKRIAADLFGITNLQFKGGIVSDHSAPFVNSFKEVFEDSTPLQCYVHIIRKFENPETTRRTNGRYRDHLSIKDANSTRFLYTEALQDVRNLHDCVTFAQFQKYWELTKQAWVARGESKLAATFEDVYINNPDYNHWYYTSSGIPGCVPDNNPLESHNGITKGTSNVGGLIIINASMHSTLQVEFPKMIDTLSRERINPNTQEHPTLSVSLAFSNNNFLKLREVYSKDGTAKQYNGGWLVNDTGCLGDTITPELVSSYESALRGDLPLLYSERQKLVSSTNRYHHVVPVTQRNGVTVNVCSCRHYWLHKWCYASWFIQHQPTLRYDGQKIPAKTKVSKKLTESQRVSLAIQQMEQRKKSREIN</sequence>
<accession>A0A9K3M6W0</accession>
<protein>
    <recommendedName>
        <fullName evidence="3">MULE transposase domain-containing protein</fullName>
    </recommendedName>
</protein>
<keyword evidence="2" id="KW-1185">Reference proteome</keyword>
<gene>
    <name evidence="1" type="ORF">IV203_013366</name>
</gene>
<reference evidence="1" key="1">
    <citation type="journal article" date="2021" name="Sci. Rep.">
        <title>Diploid genomic architecture of Nitzschia inconspicua, an elite biomass production diatom.</title>
        <authorList>
            <person name="Oliver A."/>
            <person name="Podell S."/>
            <person name="Pinowska A."/>
            <person name="Traller J.C."/>
            <person name="Smith S.R."/>
            <person name="McClure R."/>
            <person name="Beliaev A."/>
            <person name="Bohutskyi P."/>
            <person name="Hill E.A."/>
            <person name="Rabines A."/>
            <person name="Zheng H."/>
            <person name="Allen L.Z."/>
            <person name="Kuo A."/>
            <person name="Grigoriev I.V."/>
            <person name="Allen A.E."/>
            <person name="Hazlebeck D."/>
            <person name="Allen E.E."/>
        </authorList>
    </citation>
    <scope>NUCLEOTIDE SEQUENCE</scope>
    <source>
        <strain evidence="1">Hildebrandi</strain>
    </source>
</reference>
<name>A0A9K3M6W0_9STRA</name>
<evidence type="ECO:0008006" key="3">
    <source>
        <dbReference type="Google" id="ProtNLM"/>
    </source>
</evidence>
<dbReference type="AlphaFoldDB" id="A0A9K3M6W0"/>
<reference evidence="1" key="2">
    <citation type="submission" date="2021-04" db="EMBL/GenBank/DDBJ databases">
        <authorList>
            <person name="Podell S."/>
        </authorList>
    </citation>
    <scope>NUCLEOTIDE SEQUENCE</scope>
    <source>
        <strain evidence="1">Hildebrandi</strain>
    </source>
</reference>
<evidence type="ECO:0000313" key="1">
    <source>
        <dbReference type="EMBL" id="KAG7374271.1"/>
    </source>
</evidence>
<evidence type="ECO:0000313" key="2">
    <source>
        <dbReference type="Proteomes" id="UP000693970"/>
    </source>
</evidence>
<dbReference type="Proteomes" id="UP000693970">
    <property type="component" value="Unassembled WGS sequence"/>
</dbReference>
<dbReference type="OrthoDB" id="94180at2759"/>
<organism evidence="1 2">
    <name type="scientific">Nitzschia inconspicua</name>
    <dbReference type="NCBI Taxonomy" id="303405"/>
    <lineage>
        <taxon>Eukaryota</taxon>
        <taxon>Sar</taxon>
        <taxon>Stramenopiles</taxon>
        <taxon>Ochrophyta</taxon>
        <taxon>Bacillariophyta</taxon>
        <taxon>Bacillariophyceae</taxon>
        <taxon>Bacillariophycidae</taxon>
        <taxon>Bacillariales</taxon>
        <taxon>Bacillariaceae</taxon>
        <taxon>Nitzschia</taxon>
    </lineage>
</organism>
<proteinExistence type="predicted"/>
<dbReference type="EMBL" id="JAGRRH010000001">
    <property type="protein sequence ID" value="KAG7374271.1"/>
    <property type="molecule type" value="Genomic_DNA"/>
</dbReference>
<comment type="caution">
    <text evidence="1">The sequence shown here is derived from an EMBL/GenBank/DDBJ whole genome shotgun (WGS) entry which is preliminary data.</text>
</comment>